<evidence type="ECO:0000313" key="2">
    <source>
        <dbReference type="EMBL" id="RRT41441.1"/>
    </source>
</evidence>
<feature type="region of interest" description="Disordered" evidence="1">
    <location>
        <begin position="1"/>
        <end position="41"/>
    </location>
</feature>
<accession>A0A426XPS3</accession>
<gene>
    <name evidence="2" type="ORF">B296_00047927</name>
</gene>
<reference evidence="2 3" key="1">
    <citation type="journal article" date="2014" name="Agronomy (Basel)">
        <title>A Draft Genome Sequence for Ensete ventricosum, the Drought-Tolerant Tree Against Hunger.</title>
        <authorList>
            <person name="Harrison J."/>
            <person name="Moore K.A."/>
            <person name="Paszkiewicz K."/>
            <person name="Jones T."/>
            <person name="Grant M."/>
            <person name="Ambacheew D."/>
            <person name="Muzemil S."/>
            <person name="Studholme D.J."/>
        </authorList>
    </citation>
    <scope>NUCLEOTIDE SEQUENCE [LARGE SCALE GENOMIC DNA]</scope>
</reference>
<dbReference type="EMBL" id="AMZH03018579">
    <property type="protein sequence ID" value="RRT41441.1"/>
    <property type="molecule type" value="Genomic_DNA"/>
</dbReference>
<sequence length="92" mass="9755">MIKEQGGGSLYMPPVARDSRWHRRAQPGPDPGGSSSLQSWSLSVPIGLPPVRVPSVSAAIGIRGSRLPKGRRGRRLESGGTEGEEVGARRLS</sequence>
<protein>
    <submittedName>
        <fullName evidence="2">Uncharacterized protein</fullName>
    </submittedName>
</protein>
<feature type="region of interest" description="Disordered" evidence="1">
    <location>
        <begin position="64"/>
        <end position="92"/>
    </location>
</feature>
<dbReference type="Proteomes" id="UP000287651">
    <property type="component" value="Unassembled WGS sequence"/>
</dbReference>
<dbReference type="AlphaFoldDB" id="A0A426XPS3"/>
<proteinExistence type="predicted"/>
<name>A0A426XPS3_ENSVE</name>
<comment type="caution">
    <text evidence="2">The sequence shown here is derived from an EMBL/GenBank/DDBJ whole genome shotgun (WGS) entry which is preliminary data.</text>
</comment>
<organism evidence="2 3">
    <name type="scientific">Ensete ventricosum</name>
    <name type="common">Abyssinian banana</name>
    <name type="synonym">Musa ensete</name>
    <dbReference type="NCBI Taxonomy" id="4639"/>
    <lineage>
        <taxon>Eukaryota</taxon>
        <taxon>Viridiplantae</taxon>
        <taxon>Streptophyta</taxon>
        <taxon>Embryophyta</taxon>
        <taxon>Tracheophyta</taxon>
        <taxon>Spermatophyta</taxon>
        <taxon>Magnoliopsida</taxon>
        <taxon>Liliopsida</taxon>
        <taxon>Zingiberales</taxon>
        <taxon>Musaceae</taxon>
        <taxon>Ensete</taxon>
    </lineage>
</organism>
<evidence type="ECO:0000256" key="1">
    <source>
        <dbReference type="SAM" id="MobiDB-lite"/>
    </source>
</evidence>
<evidence type="ECO:0000313" key="3">
    <source>
        <dbReference type="Proteomes" id="UP000287651"/>
    </source>
</evidence>